<evidence type="ECO:0000256" key="3">
    <source>
        <dbReference type="ARBA" id="ARBA00022801"/>
    </source>
</evidence>
<keyword evidence="4" id="KW-0862">Zinc</keyword>
<evidence type="ECO:0000256" key="1">
    <source>
        <dbReference type="ARBA" id="ARBA00007749"/>
    </source>
</evidence>
<evidence type="ECO:0000313" key="7">
    <source>
        <dbReference type="Proteomes" id="UP000619295"/>
    </source>
</evidence>
<dbReference type="CDD" id="cd07720">
    <property type="entry name" value="OPHC2-like_MBL-fold"/>
    <property type="match status" value="1"/>
</dbReference>
<dbReference type="GO" id="GO:0016787">
    <property type="term" value="F:hydrolase activity"/>
    <property type="evidence" value="ECO:0007669"/>
    <property type="project" value="UniProtKB-KW"/>
</dbReference>
<dbReference type="RefSeq" id="WP_191123954.1">
    <property type="nucleotide sequence ID" value="NZ_JACXWY010000004.1"/>
</dbReference>
<keyword evidence="7" id="KW-1185">Reference proteome</keyword>
<sequence>MSAQAHRFGGYDVITLLDGIFEAPSDVMIHQAGESARSEAIARFGKPKISIDVNCFVLRGKDGIALVDAGTGSAWGPALGHARAALVAAGIQPEEVDRVLITHLHGDHALGLFDGEQPWLPRAEIIVPQADLGYYSDETKRAGTPDNKRGAFDITATLQRLYAGRIRPAAPGEVLPGIELIALPGHSFGHSGYLIGDEARALLLWGDALHLAEEQAADPDLGIVYDLDAAQAARSRRTILERAAATGWTVSGGHVTGFRQVRRQGAGFKLVAAG</sequence>
<dbReference type="PANTHER" id="PTHR42978">
    <property type="entry name" value="QUORUM-QUENCHING LACTONASE YTNP-RELATED-RELATED"/>
    <property type="match status" value="1"/>
</dbReference>
<evidence type="ECO:0000313" key="6">
    <source>
        <dbReference type="EMBL" id="MBD3845816.1"/>
    </source>
</evidence>
<evidence type="ECO:0000259" key="5">
    <source>
        <dbReference type="SMART" id="SM00849"/>
    </source>
</evidence>
<comment type="caution">
    <text evidence="6">The sequence shown here is derived from an EMBL/GenBank/DDBJ whole genome shotgun (WGS) entry which is preliminary data.</text>
</comment>
<dbReference type="Proteomes" id="UP000619295">
    <property type="component" value="Unassembled WGS sequence"/>
</dbReference>
<reference evidence="6" key="1">
    <citation type="submission" date="2020-09" db="EMBL/GenBank/DDBJ databases">
        <title>Bosea spartocytisi sp. nov. a root nodule endophyte of Spartocytisus supranubius in the high mountain ecosystem fo the Teide National Park (Canary Islands, Spain).</title>
        <authorList>
            <person name="Pulido-Suarez L."/>
            <person name="Peix A."/>
            <person name="Igual J.M."/>
            <person name="Socas-Perez N."/>
            <person name="Velazquez E."/>
            <person name="Flores-Felix J.D."/>
            <person name="Leon-Barrios M."/>
        </authorList>
    </citation>
    <scope>NUCLEOTIDE SEQUENCE</scope>
    <source>
        <strain evidence="6">SSUT16</strain>
    </source>
</reference>
<name>A0A927HZT5_9HYPH</name>
<dbReference type="SMART" id="SM00849">
    <property type="entry name" value="Lactamase_B"/>
    <property type="match status" value="1"/>
</dbReference>
<dbReference type="Pfam" id="PF00753">
    <property type="entry name" value="Lactamase_B"/>
    <property type="match status" value="1"/>
</dbReference>
<evidence type="ECO:0000256" key="4">
    <source>
        <dbReference type="ARBA" id="ARBA00022833"/>
    </source>
</evidence>
<comment type="similarity">
    <text evidence="1">Belongs to the metallo-beta-lactamase superfamily.</text>
</comment>
<dbReference type="AlphaFoldDB" id="A0A927HZT5"/>
<proteinExistence type="inferred from homology"/>
<dbReference type="PANTHER" id="PTHR42978:SF6">
    <property type="entry name" value="QUORUM-QUENCHING LACTONASE YTNP-RELATED"/>
    <property type="match status" value="1"/>
</dbReference>
<protein>
    <submittedName>
        <fullName evidence="6">MBL fold metallo-hydrolase</fullName>
    </submittedName>
</protein>
<dbReference type="InterPro" id="IPR051013">
    <property type="entry name" value="MBL_superfamily_lactonases"/>
</dbReference>
<accession>A0A927HZT5</accession>
<organism evidence="6 7">
    <name type="scientific">Bosea spartocytisi</name>
    <dbReference type="NCBI Taxonomy" id="2773451"/>
    <lineage>
        <taxon>Bacteria</taxon>
        <taxon>Pseudomonadati</taxon>
        <taxon>Pseudomonadota</taxon>
        <taxon>Alphaproteobacteria</taxon>
        <taxon>Hyphomicrobiales</taxon>
        <taxon>Boseaceae</taxon>
        <taxon>Bosea</taxon>
    </lineage>
</organism>
<dbReference type="Gene3D" id="3.60.15.10">
    <property type="entry name" value="Ribonuclease Z/Hydroxyacylglutathione hydrolase-like"/>
    <property type="match status" value="1"/>
</dbReference>
<keyword evidence="2" id="KW-0479">Metal-binding</keyword>
<dbReference type="EMBL" id="JACXWY010000004">
    <property type="protein sequence ID" value="MBD3845816.1"/>
    <property type="molecule type" value="Genomic_DNA"/>
</dbReference>
<keyword evidence="3" id="KW-0378">Hydrolase</keyword>
<gene>
    <name evidence="6" type="ORF">IED13_08910</name>
</gene>
<dbReference type="InterPro" id="IPR001279">
    <property type="entry name" value="Metallo-B-lactamas"/>
</dbReference>
<feature type="domain" description="Metallo-beta-lactamase" evidence="5">
    <location>
        <begin position="52"/>
        <end position="254"/>
    </location>
</feature>
<dbReference type="SUPFAM" id="SSF56281">
    <property type="entry name" value="Metallo-hydrolase/oxidoreductase"/>
    <property type="match status" value="1"/>
</dbReference>
<dbReference type="GO" id="GO:0046872">
    <property type="term" value="F:metal ion binding"/>
    <property type="evidence" value="ECO:0007669"/>
    <property type="project" value="UniProtKB-KW"/>
</dbReference>
<evidence type="ECO:0000256" key="2">
    <source>
        <dbReference type="ARBA" id="ARBA00022723"/>
    </source>
</evidence>
<dbReference type="InterPro" id="IPR036866">
    <property type="entry name" value="RibonucZ/Hydroxyglut_hydro"/>
</dbReference>